<evidence type="ECO:0000256" key="2">
    <source>
        <dbReference type="ARBA" id="ARBA00007520"/>
    </source>
</evidence>
<protein>
    <submittedName>
        <fullName evidence="10">MFS drug efflux transporter</fullName>
    </submittedName>
</protein>
<comment type="subcellular location">
    <subcellularLocation>
        <location evidence="1">Membrane</location>
        <topology evidence="1">Multi-pass membrane protein</topology>
    </subcellularLocation>
</comment>
<feature type="transmembrane region" description="Helical" evidence="8">
    <location>
        <begin position="270"/>
        <end position="296"/>
    </location>
</feature>
<feature type="transmembrane region" description="Helical" evidence="8">
    <location>
        <begin position="140"/>
        <end position="160"/>
    </location>
</feature>
<feature type="domain" description="Major facilitator superfamily (MFS) profile" evidence="9">
    <location>
        <begin position="76"/>
        <end position="569"/>
    </location>
</feature>
<dbReference type="PANTHER" id="PTHR23501:SF12">
    <property type="entry name" value="MAJOR FACILITATOR SUPERFAMILY (MFS) PROFILE DOMAIN-CONTAINING PROTEIN-RELATED"/>
    <property type="match status" value="1"/>
</dbReference>
<keyword evidence="5 8" id="KW-1133">Transmembrane helix</keyword>
<feature type="transmembrane region" description="Helical" evidence="8">
    <location>
        <begin position="467"/>
        <end position="488"/>
    </location>
</feature>
<feature type="transmembrane region" description="Helical" evidence="8">
    <location>
        <begin position="436"/>
        <end position="455"/>
    </location>
</feature>
<evidence type="ECO:0000313" key="11">
    <source>
        <dbReference type="Proteomes" id="UP001203852"/>
    </source>
</evidence>
<dbReference type="PROSITE" id="PS50850">
    <property type="entry name" value="MFS"/>
    <property type="match status" value="1"/>
</dbReference>
<feature type="transmembrane region" description="Helical" evidence="8">
    <location>
        <begin position="375"/>
        <end position="395"/>
    </location>
</feature>
<evidence type="ECO:0000256" key="8">
    <source>
        <dbReference type="SAM" id="Phobius"/>
    </source>
</evidence>
<dbReference type="PANTHER" id="PTHR23501">
    <property type="entry name" value="MAJOR FACILITATOR SUPERFAMILY"/>
    <property type="match status" value="1"/>
</dbReference>
<dbReference type="FunFam" id="1.20.1250.20:FF:000429">
    <property type="entry name" value="MFS drug efflux transporter, putative"/>
    <property type="match status" value="1"/>
</dbReference>
<evidence type="ECO:0000256" key="3">
    <source>
        <dbReference type="ARBA" id="ARBA00022448"/>
    </source>
</evidence>
<feature type="transmembrane region" description="Helical" evidence="8">
    <location>
        <begin position="199"/>
        <end position="218"/>
    </location>
</feature>
<proteinExistence type="inferred from homology"/>
<feature type="compositionally biased region" description="Low complexity" evidence="7">
    <location>
        <begin position="42"/>
        <end position="53"/>
    </location>
</feature>
<feature type="transmembrane region" description="Helical" evidence="8">
    <location>
        <begin position="71"/>
        <end position="89"/>
    </location>
</feature>
<dbReference type="GO" id="GO:0005886">
    <property type="term" value="C:plasma membrane"/>
    <property type="evidence" value="ECO:0007669"/>
    <property type="project" value="TreeGrafter"/>
</dbReference>
<dbReference type="Gene3D" id="1.20.1250.20">
    <property type="entry name" value="MFS general substrate transporter like domains"/>
    <property type="match status" value="1"/>
</dbReference>
<reference evidence="10" key="1">
    <citation type="journal article" date="2022" name="bioRxiv">
        <title>Deciphering the potential niche of two novel black yeast fungi from a biological soil crust based on their genomes, phenotypes, and melanin regulation.</title>
        <authorList>
            <consortium name="DOE Joint Genome Institute"/>
            <person name="Carr E.C."/>
            <person name="Barton Q."/>
            <person name="Grambo S."/>
            <person name="Sullivan M."/>
            <person name="Renfro C.M."/>
            <person name="Kuo A."/>
            <person name="Pangilinan J."/>
            <person name="Lipzen A."/>
            <person name="Keymanesh K."/>
            <person name="Savage E."/>
            <person name="Barry K."/>
            <person name="Grigoriev I.V."/>
            <person name="Riekhof W.R."/>
            <person name="Harris S.S."/>
        </authorList>
    </citation>
    <scope>NUCLEOTIDE SEQUENCE</scope>
    <source>
        <strain evidence="10">JF 03-4F</strain>
    </source>
</reference>
<evidence type="ECO:0000256" key="7">
    <source>
        <dbReference type="SAM" id="MobiDB-lite"/>
    </source>
</evidence>
<dbReference type="GO" id="GO:0022857">
    <property type="term" value="F:transmembrane transporter activity"/>
    <property type="evidence" value="ECO:0007669"/>
    <property type="project" value="InterPro"/>
</dbReference>
<dbReference type="Pfam" id="PF07690">
    <property type="entry name" value="MFS_1"/>
    <property type="match status" value="1"/>
</dbReference>
<feature type="transmembrane region" description="Helical" evidence="8">
    <location>
        <begin position="230"/>
        <end position="249"/>
    </location>
</feature>
<keyword evidence="6 8" id="KW-0472">Membrane</keyword>
<dbReference type="EMBL" id="MU404350">
    <property type="protein sequence ID" value="KAI1618125.1"/>
    <property type="molecule type" value="Genomic_DNA"/>
</dbReference>
<keyword evidence="3" id="KW-0813">Transport</keyword>
<evidence type="ECO:0000256" key="5">
    <source>
        <dbReference type="ARBA" id="ARBA00022989"/>
    </source>
</evidence>
<gene>
    <name evidence="10" type="ORF">EDD36DRAFT_425695</name>
</gene>
<feature type="transmembrane region" description="Helical" evidence="8">
    <location>
        <begin position="342"/>
        <end position="363"/>
    </location>
</feature>
<evidence type="ECO:0000256" key="6">
    <source>
        <dbReference type="ARBA" id="ARBA00023136"/>
    </source>
</evidence>
<organism evidence="10 11">
    <name type="scientific">Exophiala viscosa</name>
    <dbReference type="NCBI Taxonomy" id="2486360"/>
    <lineage>
        <taxon>Eukaryota</taxon>
        <taxon>Fungi</taxon>
        <taxon>Dikarya</taxon>
        <taxon>Ascomycota</taxon>
        <taxon>Pezizomycotina</taxon>
        <taxon>Eurotiomycetes</taxon>
        <taxon>Chaetothyriomycetidae</taxon>
        <taxon>Chaetothyriales</taxon>
        <taxon>Herpotrichiellaceae</taxon>
        <taxon>Exophiala</taxon>
    </lineage>
</organism>
<accession>A0AAN6E7K3</accession>
<feature type="transmembrane region" description="Helical" evidence="8">
    <location>
        <begin position="546"/>
        <end position="564"/>
    </location>
</feature>
<dbReference type="InterPro" id="IPR020846">
    <property type="entry name" value="MFS_dom"/>
</dbReference>
<evidence type="ECO:0000313" key="10">
    <source>
        <dbReference type="EMBL" id="KAI1618125.1"/>
    </source>
</evidence>
<dbReference type="AlphaFoldDB" id="A0AAN6E7K3"/>
<keyword evidence="4 8" id="KW-0812">Transmembrane</keyword>
<evidence type="ECO:0000256" key="4">
    <source>
        <dbReference type="ARBA" id="ARBA00022692"/>
    </source>
</evidence>
<feature type="region of interest" description="Disordered" evidence="7">
    <location>
        <begin position="24"/>
        <end position="61"/>
    </location>
</feature>
<feature type="transmembrane region" description="Helical" evidence="8">
    <location>
        <begin position="302"/>
        <end position="321"/>
    </location>
</feature>
<name>A0AAN6E7K3_9EURO</name>
<comment type="caution">
    <text evidence="10">The sequence shown here is derived from an EMBL/GenBank/DDBJ whole genome shotgun (WGS) entry which is preliminary data.</text>
</comment>
<feature type="transmembrane region" description="Helical" evidence="8">
    <location>
        <begin position="407"/>
        <end position="424"/>
    </location>
</feature>
<evidence type="ECO:0000256" key="1">
    <source>
        <dbReference type="ARBA" id="ARBA00004141"/>
    </source>
</evidence>
<dbReference type="SUPFAM" id="SSF103473">
    <property type="entry name" value="MFS general substrate transporter"/>
    <property type="match status" value="1"/>
</dbReference>
<keyword evidence="11" id="KW-1185">Reference proteome</keyword>
<feature type="transmembrane region" description="Helical" evidence="8">
    <location>
        <begin position="113"/>
        <end position="133"/>
    </location>
</feature>
<feature type="transmembrane region" description="Helical" evidence="8">
    <location>
        <begin position="166"/>
        <end position="187"/>
    </location>
</feature>
<comment type="similarity">
    <text evidence="2">Belongs to the major facilitator superfamily. TCR/Tet family.</text>
</comment>
<dbReference type="InterPro" id="IPR011701">
    <property type="entry name" value="MFS"/>
</dbReference>
<dbReference type="InterPro" id="IPR036259">
    <property type="entry name" value="MFS_trans_sf"/>
</dbReference>
<sequence length="579" mass="61696">MHLQPAMTDTAAPIMANPVISDHSDAKRAPTINDKSATSAPSSDLDSTTGSSTNVSGKEDEELPPRKIKGVVWVLVVMAILSSLFFFSLDNTIVAVVQPKIIQQFNALDKLPWLVVAYTLGSVSMVSFWGRLYGLFDAKILYIVCVFLFQAGSALCGAAPNMNVLIVGRTLCGCGGAGMYIGVLSLISAFTTKRERPMYIGMTGLVWGLGTALGPIIGGAFTSSNAGWRWAFYINLVIGGLGAPVYLFLLPSSKPRPNDSSKELWKTLDWVGVVLSIGAFLTGTMAIGFGGVIYPWGSGQVISLFVLSGLFFIAFGLQQSFAWFTTPEQRLFPVQFVLDKDLCILFASIGSGTALIFLPIYFLPLYFQYLHGCNALAAGVKLVPFIVTMIVFVFINGGVMSKTGIYWPWYTVGAALALIGNALLYTIDVDTSDSTIYGFTTLAGIGTGCFVQASFAVAQSMVKPSQVAWATGFITLGQLSAGTISMSISNSLFLNKATDSIMSLLPGFTKDEVMAGISGYGNFFSSIPASKVEAVNEALLKALSQVYILAMVAASLVFVLSLFLKKQKLVFDPAVGGGA</sequence>
<evidence type="ECO:0000259" key="9">
    <source>
        <dbReference type="PROSITE" id="PS50850"/>
    </source>
</evidence>
<dbReference type="CDD" id="cd17502">
    <property type="entry name" value="MFS_Azr1_MDR_like"/>
    <property type="match status" value="1"/>
</dbReference>
<dbReference type="Proteomes" id="UP001203852">
    <property type="component" value="Unassembled WGS sequence"/>
</dbReference>